<proteinExistence type="predicted"/>
<reference evidence="4 5" key="1">
    <citation type="journal article" date="2021" name="Commun. Biol.">
        <title>The genome of Shorea leprosula (Dipterocarpaceae) highlights the ecological relevance of drought in aseasonal tropical rainforests.</title>
        <authorList>
            <person name="Ng K.K.S."/>
            <person name="Kobayashi M.J."/>
            <person name="Fawcett J.A."/>
            <person name="Hatakeyama M."/>
            <person name="Paape T."/>
            <person name="Ng C.H."/>
            <person name="Ang C.C."/>
            <person name="Tnah L.H."/>
            <person name="Lee C.T."/>
            <person name="Nishiyama T."/>
            <person name="Sese J."/>
            <person name="O'Brien M.J."/>
            <person name="Copetti D."/>
            <person name="Mohd Noor M.I."/>
            <person name="Ong R.C."/>
            <person name="Putra M."/>
            <person name="Sireger I.Z."/>
            <person name="Indrioko S."/>
            <person name="Kosugi Y."/>
            <person name="Izuno A."/>
            <person name="Isagi Y."/>
            <person name="Lee S.L."/>
            <person name="Shimizu K.K."/>
        </authorList>
    </citation>
    <scope>NUCLEOTIDE SEQUENCE [LARGE SCALE GENOMIC DNA]</scope>
    <source>
        <strain evidence="4">214</strain>
    </source>
</reference>
<dbReference type="PANTHER" id="PTHR33124">
    <property type="entry name" value="TRANSCRIPTION FACTOR IBH1-LIKE 1"/>
    <property type="match status" value="1"/>
</dbReference>
<evidence type="ECO:0000256" key="1">
    <source>
        <dbReference type="ARBA" id="ARBA00023015"/>
    </source>
</evidence>
<keyword evidence="5" id="KW-1185">Reference proteome</keyword>
<feature type="region of interest" description="Disordered" evidence="3">
    <location>
        <begin position="1"/>
        <end position="24"/>
    </location>
</feature>
<dbReference type="Proteomes" id="UP001054252">
    <property type="component" value="Unassembled WGS sequence"/>
</dbReference>
<keyword evidence="1" id="KW-0805">Transcription regulation</keyword>
<dbReference type="InterPro" id="IPR044660">
    <property type="entry name" value="IBH1-like"/>
</dbReference>
<keyword evidence="2" id="KW-0804">Transcription</keyword>
<feature type="compositionally biased region" description="Basic residues" evidence="3">
    <location>
        <begin position="10"/>
        <end position="24"/>
    </location>
</feature>
<organism evidence="4 5">
    <name type="scientific">Rubroshorea leprosula</name>
    <dbReference type="NCBI Taxonomy" id="152421"/>
    <lineage>
        <taxon>Eukaryota</taxon>
        <taxon>Viridiplantae</taxon>
        <taxon>Streptophyta</taxon>
        <taxon>Embryophyta</taxon>
        <taxon>Tracheophyta</taxon>
        <taxon>Spermatophyta</taxon>
        <taxon>Magnoliopsida</taxon>
        <taxon>eudicotyledons</taxon>
        <taxon>Gunneridae</taxon>
        <taxon>Pentapetalae</taxon>
        <taxon>rosids</taxon>
        <taxon>malvids</taxon>
        <taxon>Malvales</taxon>
        <taxon>Dipterocarpaceae</taxon>
        <taxon>Rubroshorea</taxon>
    </lineage>
</organism>
<name>A0AAV5ICS4_9ROSI</name>
<evidence type="ECO:0000313" key="4">
    <source>
        <dbReference type="EMBL" id="GKU97331.1"/>
    </source>
</evidence>
<sequence length="112" mass="12720">MRTQKNTKTLLRRSQGRGKRRGRSILSRKRVHARGCGVMRTTVVNPLRRCVKVADKLEALKNLIPSPAGEISKPDQLFKETADYIILLRTQVLILQKLIEFYGSSEKQNSAS</sequence>
<protein>
    <submittedName>
        <fullName evidence="4">Uncharacterized protein</fullName>
    </submittedName>
</protein>
<dbReference type="PANTHER" id="PTHR33124:SF57">
    <property type="entry name" value="TRANSCRIPTION FACTOR UPBEAT-LIKE PROTEIN"/>
    <property type="match status" value="1"/>
</dbReference>
<accession>A0AAV5ICS4</accession>
<gene>
    <name evidence="4" type="ORF">SLEP1_g10493</name>
</gene>
<dbReference type="GO" id="GO:0006355">
    <property type="term" value="P:regulation of DNA-templated transcription"/>
    <property type="evidence" value="ECO:0007669"/>
    <property type="project" value="InterPro"/>
</dbReference>
<evidence type="ECO:0000313" key="5">
    <source>
        <dbReference type="Proteomes" id="UP001054252"/>
    </source>
</evidence>
<comment type="caution">
    <text evidence="4">The sequence shown here is derived from an EMBL/GenBank/DDBJ whole genome shotgun (WGS) entry which is preliminary data.</text>
</comment>
<evidence type="ECO:0000256" key="2">
    <source>
        <dbReference type="ARBA" id="ARBA00023163"/>
    </source>
</evidence>
<dbReference type="EMBL" id="BPVZ01000011">
    <property type="protein sequence ID" value="GKU97331.1"/>
    <property type="molecule type" value="Genomic_DNA"/>
</dbReference>
<dbReference type="AlphaFoldDB" id="A0AAV5ICS4"/>
<evidence type="ECO:0000256" key="3">
    <source>
        <dbReference type="SAM" id="MobiDB-lite"/>
    </source>
</evidence>